<sequence length="758" mass="87628">MESNISFYSLPFIDSENSESGLFRRGNECNFDIHNPLSSSGALLGGDDVLAQFLTDGPLEEPDLNGPTTLVCEICKKKFDNAKKYYGHLRVHSKDNLWVCDKCPNQKFSIKQNLMKHYLTHKPLARVWKCPQCSMVFEALWRLQQHLFSKHLNYRPHKCDVCDKSFLKASDLKKHKDIHDGLNRFSCTICHKKFKDKSNLNRHMVCHTKEKKYRCLGCQNRYSQLATLKRHQKTCTQFVDTAKDKTTRKNYCRECGMSFQYKSALLEHCVRQHTESGTDTKQNTDGNKIVENIVDDILSVEDDYMTMSTNHDILNTFNNNTSYTNVTPDDNLMQIEFLKEMNQLHSLDDEFLYNDLDFDSLQNSQIFNMNTNDIDYSGNGEIFDYTIGSKSMDQDLMNALARNDNLPEDLFNLNTFPDRPVLPPTLPDECATIFESDVDLEASTNLAANLNQLIGENTVQYISTEDDDTFIISLNSEIDAEKLQDMLNIDVELVNSEEKIEMGLLKNDYVVKQENNLMNNIVPVIIKVEQDNINNTTGTSESNIKKYKNALNNNIVLIKIEEQDKTRKVEFDKENLNIKESTEKSCNNKKPVEFICKTCNKVFNKKDNYKSHIAIHNPSLRRHRCDVCGVRFSYRSTLNKHHAAAHQPRTLPDHTCPHCPSHYPAAWMLKQHIERSHEGITRFECDAEGCGKRFFKKCDLVVHQRYHTGERPFSCDICKQRFPHVSHLKRHERTVDCTKRSNAFFQKSHLPTSLDVVT</sequence>
<feature type="domain" description="C2H2-type" evidence="6">
    <location>
        <begin position="623"/>
        <end position="646"/>
    </location>
</feature>
<feature type="domain" description="C2H2-type" evidence="6">
    <location>
        <begin position="128"/>
        <end position="156"/>
    </location>
</feature>
<dbReference type="PANTHER" id="PTHR24379">
    <property type="entry name" value="KRAB AND ZINC FINGER DOMAIN-CONTAINING"/>
    <property type="match status" value="1"/>
</dbReference>
<feature type="domain" description="C2H2-type" evidence="6">
    <location>
        <begin position="594"/>
        <end position="616"/>
    </location>
</feature>
<dbReference type="OrthoDB" id="654211at2759"/>
<organism evidence="7 8">
    <name type="scientific">Pieris macdunnoughi</name>
    <dbReference type="NCBI Taxonomy" id="345717"/>
    <lineage>
        <taxon>Eukaryota</taxon>
        <taxon>Metazoa</taxon>
        <taxon>Ecdysozoa</taxon>
        <taxon>Arthropoda</taxon>
        <taxon>Hexapoda</taxon>
        <taxon>Insecta</taxon>
        <taxon>Pterygota</taxon>
        <taxon>Neoptera</taxon>
        <taxon>Endopterygota</taxon>
        <taxon>Lepidoptera</taxon>
        <taxon>Glossata</taxon>
        <taxon>Ditrysia</taxon>
        <taxon>Papilionoidea</taxon>
        <taxon>Pieridae</taxon>
        <taxon>Pierinae</taxon>
        <taxon>Pieris</taxon>
    </lineage>
</organism>
<dbReference type="SMART" id="SM00355">
    <property type="entry name" value="ZnF_C2H2"/>
    <property type="match status" value="12"/>
</dbReference>
<dbReference type="PANTHER" id="PTHR24379:SF121">
    <property type="entry name" value="C2H2-TYPE DOMAIN-CONTAINING PROTEIN"/>
    <property type="match status" value="1"/>
</dbReference>
<evidence type="ECO:0000313" key="7">
    <source>
        <dbReference type="EMBL" id="CAF4800959.1"/>
    </source>
</evidence>
<evidence type="ECO:0000256" key="4">
    <source>
        <dbReference type="ARBA" id="ARBA00022833"/>
    </source>
</evidence>
<dbReference type="EMBL" id="CAJOBZ010000006">
    <property type="protein sequence ID" value="CAF4800959.1"/>
    <property type="molecule type" value="Genomic_DNA"/>
</dbReference>
<dbReference type="PROSITE" id="PS50157">
    <property type="entry name" value="ZINC_FINGER_C2H2_2"/>
    <property type="match status" value="9"/>
</dbReference>
<dbReference type="SUPFAM" id="SSF57667">
    <property type="entry name" value="beta-beta-alpha zinc fingers"/>
    <property type="match status" value="5"/>
</dbReference>
<keyword evidence="1" id="KW-0479">Metal-binding</keyword>
<evidence type="ECO:0000256" key="2">
    <source>
        <dbReference type="ARBA" id="ARBA00022737"/>
    </source>
</evidence>
<dbReference type="Pfam" id="PF00096">
    <property type="entry name" value="zf-C2H2"/>
    <property type="match status" value="5"/>
</dbReference>
<feature type="domain" description="C2H2-type" evidence="6">
    <location>
        <begin position="70"/>
        <end position="97"/>
    </location>
</feature>
<dbReference type="Proteomes" id="UP000663880">
    <property type="component" value="Unassembled WGS sequence"/>
</dbReference>
<feature type="domain" description="C2H2-type" evidence="6">
    <location>
        <begin position="250"/>
        <end position="278"/>
    </location>
</feature>
<dbReference type="GO" id="GO:0008270">
    <property type="term" value="F:zinc ion binding"/>
    <property type="evidence" value="ECO:0007669"/>
    <property type="project" value="UniProtKB-KW"/>
</dbReference>
<feature type="domain" description="C2H2-type" evidence="6">
    <location>
        <begin position="683"/>
        <end position="712"/>
    </location>
</feature>
<dbReference type="InterPro" id="IPR036236">
    <property type="entry name" value="Znf_C2H2_sf"/>
</dbReference>
<dbReference type="PROSITE" id="PS00028">
    <property type="entry name" value="ZINC_FINGER_C2H2_1"/>
    <property type="match status" value="8"/>
</dbReference>
<feature type="domain" description="C2H2-type" evidence="6">
    <location>
        <begin position="157"/>
        <end position="184"/>
    </location>
</feature>
<name>A0A821P971_9NEOP</name>
<feature type="domain" description="C2H2-type" evidence="6">
    <location>
        <begin position="185"/>
        <end position="212"/>
    </location>
</feature>
<dbReference type="InterPro" id="IPR013087">
    <property type="entry name" value="Znf_C2H2_type"/>
</dbReference>
<dbReference type="AlphaFoldDB" id="A0A821P971"/>
<protein>
    <recommendedName>
        <fullName evidence="6">C2H2-type domain-containing protein</fullName>
    </recommendedName>
</protein>
<accession>A0A821P971</accession>
<keyword evidence="2" id="KW-0677">Repeat</keyword>
<keyword evidence="8" id="KW-1185">Reference proteome</keyword>
<reference evidence="7" key="1">
    <citation type="submission" date="2021-02" db="EMBL/GenBank/DDBJ databases">
        <authorList>
            <person name="Steward A R."/>
        </authorList>
    </citation>
    <scope>NUCLEOTIDE SEQUENCE</scope>
</reference>
<evidence type="ECO:0000256" key="3">
    <source>
        <dbReference type="ARBA" id="ARBA00022771"/>
    </source>
</evidence>
<keyword evidence="3 5" id="KW-0863">Zinc-finger</keyword>
<evidence type="ECO:0000259" key="6">
    <source>
        <dbReference type="PROSITE" id="PS50157"/>
    </source>
</evidence>
<evidence type="ECO:0000256" key="5">
    <source>
        <dbReference type="PROSITE-ProRule" id="PRU00042"/>
    </source>
</evidence>
<dbReference type="Gene3D" id="3.30.160.60">
    <property type="entry name" value="Classic Zinc Finger"/>
    <property type="match status" value="7"/>
</dbReference>
<keyword evidence="4" id="KW-0862">Zinc</keyword>
<evidence type="ECO:0000313" key="8">
    <source>
        <dbReference type="Proteomes" id="UP000663880"/>
    </source>
</evidence>
<proteinExistence type="predicted"/>
<gene>
    <name evidence="7" type="ORF">PMACD_LOCUS3438</name>
</gene>
<evidence type="ECO:0000256" key="1">
    <source>
        <dbReference type="ARBA" id="ARBA00022723"/>
    </source>
</evidence>
<comment type="caution">
    <text evidence="7">The sequence shown here is derived from an EMBL/GenBank/DDBJ whole genome shotgun (WGS) entry which is preliminary data.</text>
</comment>
<feature type="domain" description="C2H2-type" evidence="6">
    <location>
        <begin position="713"/>
        <end position="741"/>
    </location>
</feature>
<dbReference type="FunFam" id="3.30.160.60:FF:000624">
    <property type="entry name" value="zinc finger protein 697"/>
    <property type="match status" value="2"/>
</dbReference>